<reference evidence="2 3" key="1">
    <citation type="journal article" date="2022" name="Nat. Genet.">
        <title>Improved pea reference genome and pan-genome highlight genomic features and evolutionary characteristics.</title>
        <authorList>
            <person name="Yang T."/>
            <person name="Liu R."/>
            <person name="Luo Y."/>
            <person name="Hu S."/>
            <person name="Wang D."/>
            <person name="Wang C."/>
            <person name="Pandey M.K."/>
            <person name="Ge S."/>
            <person name="Xu Q."/>
            <person name="Li N."/>
            <person name="Li G."/>
            <person name="Huang Y."/>
            <person name="Saxena R.K."/>
            <person name="Ji Y."/>
            <person name="Li M."/>
            <person name="Yan X."/>
            <person name="He Y."/>
            <person name="Liu Y."/>
            <person name="Wang X."/>
            <person name="Xiang C."/>
            <person name="Varshney R.K."/>
            <person name="Ding H."/>
            <person name="Gao S."/>
            <person name="Zong X."/>
        </authorList>
    </citation>
    <scope>NUCLEOTIDE SEQUENCE [LARGE SCALE GENOMIC DNA]</scope>
    <source>
        <strain evidence="2 3">cv. Zhongwan 6</strain>
    </source>
</reference>
<keyword evidence="3" id="KW-1185">Reference proteome</keyword>
<gene>
    <name evidence="2" type="ORF">KIW84_071548</name>
</gene>
<sequence length="151" mass="17272">MEYGDSLEDDGFTVLISCRPENGSTSAFWTSRWIDHTTPKCLYPGLFDVSDMKHEAASLVEFESALKTTLELIWNTKIPMKVKIFGWRLLLDRLPTRSNLVVRGAISNIHDKVCVFCFNFVEDNNHVFISYPPYQTGLEEGCQLGWDTLDD</sequence>
<feature type="domain" description="Reverse transcriptase zinc-binding" evidence="1">
    <location>
        <begin position="66"/>
        <end position="130"/>
    </location>
</feature>
<proteinExistence type="predicted"/>
<dbReference type="Proteomes" id="UP001058974">
    <property type="component" value="Chromosome 7"/>
</dbReference>
<accession>A0A9D4VJ14</accession>
<evidence type="ECO:0000313" key="3">
    <source>
        <dbReference type="Proteomes" id="UP001058974"/>
    </source>
</evidence>
<evidence type="ECO:0000259" key="1">
    <source>
        <dbReference type="Pfam" id="PF13966"/>
    </source>
</evidence>
<dbReference type="AlphaFoldDB" id="A0A9D4VJ14"/>
<dbReference type="EMBL" id="JAMSHJ010000007">
    <property type="protein sequence ID" value="KAI5384585.1"/>
    <property type="molecule type" value="Genomic_DNA"/>
</dbReference>
<protein>
    <recommendedName>
        <fullName evidence="1">Reverse transcriptase zinc-binding domain-containing protein</fullName>
    </recommendedName>
</protein>
<name>A0A9D4VJ14_PEA</name>
<comment type="caution">
    <text evidence="2">The sequence shown here is derived from an EMBL/GenBank/DDBJ whole genome shotgun (WGS) entry which is preliminary data.</text>
</comment>
<organism evidence="2 3">
    <name type="scientific">Pisum sativum</name>
    <name type="common">Garden pea</name>
    <name type="synonym">Lathyrus oleraceus</name>
    <dbReference type="NCBI Taxonomy" id="3888"/>
    <lineage>
        <taxon>Eukaryota</taxon>
        <taxon>Viridiplantae</taxon>
        <taxon>Streptophyta</taxon>
        <taxon>Embryophyta</taxon>
        <taxon>Tracheophyta</taxon>
        <taxon>Spermatophyta</taxon>
        <taxon>Magnoliopsida</taxon>
        <taxon>eudicotyledons</taxon>
        <taxon>Gunneridae</taxon>
        <taxon>Pentapetalae</taxon>
        <taxon>rosids</taxon>
        <taxon>fabids</taxon>
        <taxon>Fabales</taxon>
        <taxon>Fabaceae</taxon>
        <taxon>Papilionoideae</taxon>
        <taxon>50 kb inversion clade</taxon>
        <taxon>NPAAA clade</taxon>
        <taxon>Hologalegina</taxon>
        <taxon>IRL clade</taxon>
        <taxon>Fabeae</taxon>
        <taxon>Lathyrus</taxon>
    </lineage>
</organism>
<dbReference type="InterPro" id="IPR026960">
    <property type="entry name" value="RVT-Znf"/>
</dbReference>
<evidence type="ECO:0000313" key="2">
    <source>
        <dbReference type="EMBL" id="KAI5384585.1"/>
    </source>
</evidence>
<dbReference type="Gramene" id="Psat07G0154800-T1">
    <property type="protein sequence ID" value="KAI5384585.1"/>
    <property type="gene ID" value="KIW84_071548"/>
</dbReference>
<dbReference type="Pfam" id="PF13966">
    <property type="entry name" value="zf-RVT"/>
    <property type="match status" value="1"/>
</dbReference>